<dbReference type="SUPFAM" id="SSF51735">
    <property type="entry name" value="NAD(P)-binding Rossmann-fold domains"/>
    <property type="match status" value="1"/>
</dbReference>
<dbReference type="InterPro" id="IPR020904">
    <property type="entry name" value="Sc_DH/Rdtase_CS"/>
</dbReference>
<dbReference type="EMBL" id="JAWLIP010000007">
    <property type="protein sequence ID" value="MDV6227829.1"/>
    <property type="molecule type" value="Genomic_DNA"/>
</dbReference>
<sequence>MRDKIALVTGAGNPEGIGFSVAQTFVAEGASVVVVDRDERAVDQAVKALGERAVGVAADLRDEAACRRVFDVTRERFGRLDVLVNNAGITQPRKFTEITAADYDAIMDINLRGTVMMTQGALGMMESGASIICIASIAGQRGGGLMGGAHYAASKGAVLSLVKSVAREISPDGIRINAVNPGVIMSSMTRDFYDDVQTARVLPQIPIGRFGAPQDVANTCLFLASDLSSYMTGSAVDVNGGMHMN</sequence>
<accession>A0ABU4ANM9</accession>
<reference evidence="2 3" key="1">
    <citation type="submission" date="2023-10" db="EMBL/GenBank/DDBJ databases">
        <authorList>
            <person name="Venkata Ramana C."/>
            <person name="Sasikala C."/>
            <person name="Dhurka M."/>
        </authorList>
    </citation>
    <scope>NUCLEOTIDE SEQUENCE [LARGE SCALE GENOMIC DNA]</scope>
    <source>
        <strain evidence="2 3">KCTC 32151</strain>
    </source>
</reference>
<dbReference type="NCBIfam" id="NF005559">
    <property type="entry name" value="PRK07231.1"/>
    <property type="match status" value="1"/>
</dbReference>
<evidence type="ECO:0000256" key="1">
    <source>
        <dbReference type="ARBA" id="ARBA00006484"/>
    </source>
</evidence>
<dbReference type="Pfam" id="PF13561">
    <property type="entry name" value="adh_short_C2"/>
    <property type="match status" value="1"/>
</dbReference>
<dbReference type="PROSITE" id="PS00061">
    <property type="entry name" value="ADH_SHORT"/>
    <property type="match status" value="1"/>
</dbReference>
<proteinExistence type="inferred from homology"/>
<dbReference type="PANTHER" id="PTHR42760:SF135">
    <property type="entry name" value="BLL7886 PROTEIN"/>
    <property type="match status" value="1"/>
</dbReference>
<dbReference type="InterPro" id="IPR002347">
    <property type="entry name" value="SDR_fam"/>
</dbReference>
<dbReference type="Proteomes" id="UP001185659">
    <property type="component" value="Unassembled WGS sequence"/>
</dbReference>
<keyword evidence="3" id="KW-1185">Reference proteome</keyword>
<dbReference type="Gene3D" id="3.40.50.720">
    <property type="entry name" value="NAD(P)-binding Rossmann-like Domain"/>
    <property type="match status" value="1"/>
</dbReference>
<dbReference type="PRINTS" id="PR00081">
    <property type="entry name" value="GDHRDH"/>
</dbReference>
<gene>
    <name evidence="2" type="ORF">R2G56_16155</name>
</gene>
<comment type="caution">
    <text evidence="2">The sequence shown here is derived from an EMBL/GenBank/DDBJ whole genome shotgun (WGS) entry which is preliminary data.</text>
</comment>
<dbReference type="CDD" id="cd05233">
    <property type="entry name" value="SDR_c"/>
    <property type="match status" value="1"/>
</dbReference>
<dbReference type="PRINTS" id="PR00080">
    <property type="entry name" value="SDRFAMILY"/>
</dbReference>
<protein>
    <submittedName>
        <fullName evidence="2">SDR family NAD(P)-dependent oxidoreductase</fullName>
    </submittedName>
</protein>
<name>A0ABU4ANM9_9HYPH</name>
<comment type="similarity">
    <text evidence="1">Belongs to the short-chain dehydrogenases/reductases (SDR) family.</text>
</comment>
<evidence type="ECO:0000313" key="3">
    <source>
        <dbReference type="Proteomes" id="UP001185659"/>
    </source>
</evidence>
<evidence type="ECO:0000313" key="2">
    <source>
        <dbReference type="EMBL" id="MDV6227829.1"/>
    </source>
</evidence>
<dbReference type="RefSeq" id="WP_317561963.1">
    <property type="nucleotide sequence ID" value="NZ_JAWLIP010000007.1"/>
</dbReference>
<organism evidence="2 3">
    <name type="scientific">Nitratireductor aquimarinus</name>
    <dbReference type="NCBI Taxonomy" id="889300"/>
    <lineage>
        <taxon>Bacteria</taxon>
        <taxon>Pseudomonadati</taxon>
        <taxon>Pseudomonadota</taxon>
        <taxon>Alphaproteobacteria</taxon>
        <taxon>Hyphomicrobiales</taxon>
        <taxon>Phyllobacteriaceae</taxon>
        <taxon>Nitratireductor</taxon>
    </lineage>
</organism>
<dbReference type="PANTHER" id="PTHR42760">
    <property type="entry name" value="SHORT-CHAIN DEHYDROGENASES/REDUCTASES FAMILY MEMBER"/>
    <property type="match status" value="1"/>
</dbReference>
<dbReference type="InterPro" id="IPR036291">
    <property type="entry name" value="NAD(P)-bd_dom_sf"/>
</dbReference>